<evidence type="ECO:0000256" key="1">
    <source>
        <dbReference type="SAM" id="MobiDB-lite"/>
    </source>
</evidence>
<name>A0ABY6H2Q1_9GAMM</name>
<evidence type="ECO:0000313" key="3">
    <source>
        <dbReference type="Proteomes" id="UP001163255"/>
    </source>
</evidence>
<dbReference type="Proteomes" id="UP001163255">
    <property type="component" value="Chromosome"/>
</dbReference>
<sequence length="86" mass="10077">MSSSAKNDSDHSLNTLTDVVRLLGDSRKDVKQVQEHQSEHDHRFDQLECKVDANQQESRKRFDQQDRRLDKIEDMLSAILSRLPTR</sequence>
<dbReference type="RefSeq" id="WP_262601282.1">
    <property type="nucleotide sequence ID" value="NZ_CP103300.1"/>
</dbReference>
<dbReference type="EMBL" id="CP103300">
    <property type="protein sequence ID" value="UYM18521.1"/>
    <property type="molecule type" value="Genomic_DNA"/>
</dbReference>
<feature type="region of interest" description="Disordered" evidence="1">
    <location>
        <begin position="28"/>
        <end position="66"/>
    </location>
</feature>
<evidence type="ECO:0000313" key="2">
    <source>
        <dbReference type="EMBL" id="UYM18521.1"/>
    </source>
</evidence>
<reference evidence="2" key="1">
    <citation type="submission" date="2022-10" db="EMBL/GenBank/DDBJ databases">
        <title>Completed Genome Sequence of two octocoral isolated bacterium, Endozoicomonas euniceicola EF212T and Endozoicomonas gorgoniicola PS125T.</title>
        <authorList>
            <person name="Chiou Y.-J."/>
            <person name="Chen Y.-H."/>
        </authorList>
    </citation>
    <scope>NUCLEOTIDE SEQUENCE</scope>
    <source>
        <strain evidence="2">EF212</strain>
    </source>
</reference>
<accession>A0ABY6H2Q1</accession>
<protein>
    <recommendedName>
        <fullName evidence="4">DUF904 domain-containing protein</fullName>
    </recommendedName>
</protein>
<proteinExistence type="predicted"/>
<evidence type="ECO:0008006" key="4">
    <source>
        <dbReference type="Google" id="ProtNLM"/>
    </source>
</evidence>
<keyword evidence="3" id="KW-1185">Reference proteome</keyword>
<organism evidence="2 3">
    <name type="scientific">Endozoicomonas euniceicola</name>
    <dbReference type="NCBI Taxonomy" id="1234143"/>
    <lineage>
        <taxon>Bacteria</taxon>
        <taxon>Pseudomonadati</taxon>
        <taxon>Pseudomonadota</taxon>
        <taxon>Gammaproteobacteria</taxon>
        <taxon>Oceanospirillales</taxon>
        <taxon>Endozoicomonadaceae</taxon>
        <taxon>Endozoicomonas</taxon>
    </lineage>
</organism>
<gene>
    <name evidence="2" type="ORF">NX720_11665</name>
</gene>